<accession>A0A8T0GR02</accession>
<feature type="domain" description="Glyoxal oxidase N-terminal" evidence="3">
    <location>
        <begin position="44"/>
        <end position="457"/>
    </location>
</feature>
<evidence type="ECO:0000313" key="5">
    <source>
        <dbReference type="EMBL" id="KAG0561017.1"/>
    </source>
</evidence>
<sequence>MGEWRGGLVVMVLAMVVMYEGLVVDVEGAGAWRVVTKNAGITAMHAAVAPVTGNVVLLHQTNNGPSNMTFPDGRCKYYPDDRFLPKDCFVHSVIIDPNSGVVRPLFFQTDTQCSSGQFLRDGTLGQTGGDREGTQITRTLPFKCMYVNPTDKICDWVESSQKMAANTRWYATNQLLPDGRQIVVGGRGSPSYEFVPPYTVPPPKYDMPFLNVTSFDGPDKTKNGPNNIYPYVYLLPSSGYLYIFANRDSIIFDYKNNVVIRSFPQIPGNPRNYPSGGSSVMLPLTWQNGFKNKVEVVVCGGATVTWVANNSMPQPYCSVSCGRIEVTKAGSDWAMENMDIPRCMGDMVLLPDTNVLIINGAQRGWQGWDNAAEPAKNPILYNPTKPAGQRFTTLDAPPSGTPRMYHSTANLLTDGSVMVAGSNTNEFYKFTNNNKYWPPPGRFFPTELSVETFTPPYAGLGDRPVILSSNATTVKFNSVLQIVFWDNISQNPSTDTFLFTLNPPAFSTHSFSHGQRLVSLQALKITTTSGTQNGKPGNMRTVDLQIPVYTTVLPPAYYMLWVVKNGNPSVSCLWIQTR</sequence>
<reference evidence="5" key="1">
    <citation type="submission" date="2020-06" db="EMBL/GenBank/DDBJ databases">
        <title>WGS assembly of Ceratodon purpureus strain R40.</title>
        <authorList>
            <person name="Carey S.B."/>
            <person name="Jenkins J."/>
            <person name="Shu S."/>
            <person name="Lovell J.T."/>
            <person name="Sreedasyam A."/>
            <person name="Maumus F."/>
            <person name="Tiley G.P."/>
            <person name="Fernandez-Pozo N."/>
            <person name="Barry K."/>
            <person name="Chen C."/>
            <person name="Wang M."/>
            <person name="Lipzen A."/>
            <person name="Daum C."/>
            <person name="Saski C.A."/>
            <person name="Payton A.C."/>
            <person name="Mcbreen J.C."/>
            <person name="Conrad R.E."/>
            <person name="Kollar L.M."/>
            <person name="Olsson S."/>
            <person name="Huttunen S."/>
            <person name="Landis J.B."/>
            <person name="Wickett N.J."/>
            <person name="Johnson M.G."/>
            <person name="Rensing S.A."/>
            <person name="Grimwood J."/>
            <person name="Schmutz J."/>
            <person name="Mcdaniel S.F."/>
        </authorList>
    </citation>
    <scope>NUCLEOTIDE SEQUENCE</scope>
    <source>
        <strain evidence="5">R40</strain>
    </source>
</reference>
<dbReference type="PANTHER" id="PTHR32208">
    <property type="entry name" value="SECRETED PROTEIN-RELATED"/>
    <property type="match status" value="1"/>
</dbReference>
<evidence type="ECO:0000256" key="1">
    <source>
        <dbReference type="ARBA" id="ARBA00022729"/>
    </source>
</evidence>
<dbReference type="PANTHER" id="PTHR32208:SF98">
    <property type="entry name" value="GLYOXAL OXIDASE N-TERMINAL DOMAIN-CONTAINING PROTEIN"/>
    <property type="match status" value="1"/>
</dbReference>
<dbReference type="SUPFAM" id="SSF81296">
    <property type="entry name" value="E set domains"/>
    <property type="match status" value="1"/>
</dbReference>
<evidence type="ECO:0000313" key="6">
    <source>
        <dbReference type="Proteomes" id="UP000822688"/>
    </source>
</evidence>
<dbReference type="EMBL" id="CM026430">
    <property type="protein sequence ID" value="KAG0561017.1"/>
    <property type="molecule type" value="Genomic_DNA"/>
</dbReference>
<keyword evidence="6" id="KW-1185">Reference proteome</keyword>
<name>A0A8T0GR02_CERPU</name>
<gene>
    <name evidence="5" type="ORF">KC19_9G031000</name>
</gene>
<keyword evidence="1 2" id="KW-0732">Signal</keyword>
<evidence type="ECO:0000256" key="2">
    <source>
        <dbReference type="SAM" id="SignalP"/>
    </source>
</evidence>
<dbReference type="InterPro" id="IPR013783">
    <property type="entry name" value="Ig-like_fold"/>
</dbReference>
<dbReference type="InterPro" id="IPR009880">
    <property type="entry name" value="Glyoxal_oxidase_N"/>
</dbReference>
<dbReference type="Gene3D" id="2.130.10.80">
    <property type="entry name" value="Galactose oxidase/kelch, beta-propeller"/>
    <property type="match status" value="1"/>
</dbReference>
<dbReference type="AlphaFoldDB" id="A0A8T0GR02"/>
<evidence type="ECO:0000259" key="3">
    <source>
        <dbReference type="Pfam" id="PF07250"/>
    </source>
</evidence>
<evidence type="ECO:0000259" key="4">
    <source>
        <dbReference type="Pfam" id="PF09118"/>
    </source>
</evidence>
<dbReference type="Gene3D" id="2.60.40.10">
    <property type="entry name" value="Immunoglobulins"/>
    <property type="match status" value="1"/>
</dbReference>
<dbReference type="Pfam" id="PF09118">
    <property type="entry name" value="GO-like_E_set"/>
    <property type="match status" value="1"/>
</dbReference>
<dbReference type="Pfam" id="PF07250">
    <property type="entry name" value="Glyoxal_oxid_N"/>
    <property type="match status" value="1"/>
</dbReference>
<dbReference type="InterPro" id="IPR011043">
    <property type="entry name" value="Gal_Oxase/kelch_b-propeller"/>
</dbReference>
<dbReference type="Proteomes" id="UP000822688">
    <property type="component" value="Chromosome 9"/>
</dbReference>
<dbReference type="InterPro" id="IPR037293">
    <property type="entry name" value="Gal_Oxidase_central_sf"/>
</dbReference>
<dbReference type="SUPFAM" id="SSF50965">
    <property type="entry name" value="Galactose oxidase, central domain"/>
    <property type="match status" value="1"/>
</dbReference>
<feature type="signal peptide" evidence="2">
    <location>
        <begin position="1"/>
        <end position="21"/>
    </location>
</feature>
<proteinExistence type="predicted"/>
<feature type="chain" id="PRO_5035775708" description="Galactose oxidase" evidence="2">
    <location>
        <begin position="22"/>
        <end position="578"/>
    </location>
</feature>
<organism evidence="5 6">
    <name type="scientific">Ceratodon purpureus</name>
    <name type="common">Fire moss</name>
    <name type="synonym">Dicranum purpureum</name>
    <dbReference type="NCBI Taxonomy" id="3225"/>
    <lineage>
        <taxon>Eukaryota</taxon>
        <taxon>Viridiplantae</taxon>
        <taxon>Streptophyta</taxon>
        <taxon>Embryophyta</taxon>
        <taxon>Bryophyta</taxon>
        <taxon>Bryophytina</taxon>
        <taxon>Bryopsida</taxon>
        <taxon>Dicranidae</taxon>
        <taxon>Pseudoditrichales</taxon>
        <taxon>Ditrichaceae</taxon>
        <taxon>Ceratodon</taxon>
    </lineage>
</organism>
<feature type="domain" description="Galactose oxidase-like Early set" evidence="4">
    <location>
        <begin position="463"/>
        <end position="571"/>
    </location>
</feature>
<dbReference type="InterPro" id="IPR014756">
    <property type="entry name" value="Ig_E-set"/>
</dbReference>
<evidence type="ECO:0008006" key="7">
    <source>
        <dbReference type="Google" id="ProtNLM"/>
    </source>
</evidence>
<comment type="caution">
    <text evidence="5">The sequence shown here is derived from an EMBL/GenBank/DDBJ whole genome shotgun (WGS) entry which is preliminary data.</text>
</comment>
<protein>
    <recommendedName>
        <fullName evidence="7">Galactose oxidase</fullName>
    </recommendedName>
</protein>
<dbReference type="InterPro" id="IPR015202">
    <property type="entry name" value="GO-like_E_set"/>
</dbReference>